<dbReference type="EMBL" id="LR796224">
    <property type="protein sequence ID" value="CAB4128643.1"/>
    <property type="molecule type" value="Genomic_DNA"/>
</dbReference>
<feature type="domain" description="Gp28/Gp37-like" evidence="1">
    <location>
        <begin position="7"/>
        <end position="362"/>
    </location>
</feature>
<evidence type="ECO:0000313" key="2">
    <source>
        <dbReference type="EMBL" id="CAB4128643.1"/>
    </source>
</evidence>
<evidence type="ECO:0000259" key="1">
    <source>
        <dbReference type="Pfam" id="PF14594"/>
    </source>
</evidence>
<sequence length="366" mass="39373">MAPIYTMTIYNASGTIQTIATDYMQLSINRQVNAIDGLTFNMASTSPNAQYLQYGYIVSVTRQDTAQGITASVEFSGMIRKIVRIVSTQTIYQITAVSMMALLADRVVAYRANVANRSVFSAVPAETVLKTLFNYNCTVLAVTGTTSQRIINGNTTGMTTAASAGSGSTVSIACSMQNLLDTMQKVAIGNGGDFDMIWTAPATYTFTWYLGQRGTNRSSSVILSVTTGTIAELQVITDRVQDFTNVVLGGSGESLARNMYSRPASLNTGLSNREQFIDSRNQGAGATAANYNTIGDSALALQTKKRTSYVAKLTQNAALKYGRDYFFGDLVTINDGGTLVVQKVQGVDLKFDNNGSETVNVRLNNQ</sequence>
<proteinExistence type="predicted"/>
<dbReference type="InterPro" id="IPR029432">
    <property type="entry name" value="Gp28/Gp37-like_dom"/>
</dbReference>
<gene>
    <name evidence="2" type="ORF">UFOVP107_51</name>
</gene>
<name>A0A6J5L5L2_9CAUD</name>
<protein>
    <submittedName>
        <fullName evidence="2">Siphovirus Gp37-like protein</fullName>
    </submittedName>
</protein>
<accession>A0A6J5L5L2</accession>
<dbReference type="Pfam" id="PF14594">
    <property type="entry name" value="Sipho_Gp37"/>
    <property type="match status" value="1"/>
</dbReference>
<reference evidence="2" key="1">
    <citation type="submission" date="2020-04" db="EMBL/GenBank/DDBJ databases">
        <authorList>
            <person name="Chiriac C."/>
            <person name="Salcher M."/>
            <person name="Ghai R."/>
            <person name="Kavagutti S V."/>
        </authorList>
    </citation>
    <scope>NUCLEOTIDE SEQUENCE</scope>
</reference>
<organism evidence="2">
    <name type="scientific">uncultured Caudovirales phage</name>
    <dbReference type="NCBI Taxonomy" id="2100421"/>
    <lineage>
        <taxon>Viruses</taxon>
        <taxon>Duplodnaviria</taxon>
        <taxon>Heunggongvirae</taxon>
        <taxon>Uroviricota</taxon>
        <taxon>Caudoviricetes</taxon>
        <taxon>Peduoviridae</taxon>
        <taxon>Maltschvirus</taxon>
        <taxon>Maltschvirus maltsch</taxon>
    </lineage>
</organism>